<evidence type="ECO:0000313" key="1">
    <source>
        <dbReference type="EMBL" id="SKC85100.1"/>
    </source>
</evidence>
<dbReference type="InterPro" id="IPR018534">
    <property type="entry name" value="Tet_reg_excision_RteC"/>
</dbReference>
<dbReference type="Proteomes" id="UP000190961">
    <property type="component" value="Unassembled WGS sequence"/>
</dbReference>
<dbReference type="STRING" id="688867.SAMN05660236_4822"/>
<dbReference type="RefSeq" id="WP_159453800.1">
    <property type="nucleotide sequence ID" value="NZ_FUZU01000004.1"/>
</dbReference>
<gene>
    <name evidence="1" type="ORF">SAMN05660236_4822</name>
</gene>
<proteinExistence type="predicted"/>
<protein>
    <submittedName>
        <fullName evidence="1">RteC protein</fullName>
    </submittedName>
</protein>
<accession>A0A1T5MA26</accession>
<reference evidence="1 2" key="1">
    <citation type="submission" date="2017-02" db="EMBL/GenBank/DDBJ databases">
        <authorList>
            <person name="Peterson S.W."/>
        </authorList>
    </citation>
    <scope>NUCLEOTIDE SEQUENCE [LARGE SCALE GENOMIC DNA]</scope>
    <source>
        <strain evidence="1 2">DSM 25262</strain>
    </source>
</reference>
<organism evidence="1 2">
    <name type="scientific">Ohtaekwangia koreensis</name>
    <dbReference type="NCBI Taxonomy" id="688867"/>
    <lineage>
        <taxon>Bacteria</taxon>
        <taxon>Pseudomonadati</taxon>
        <taxon>Bacteroidota</taxon>
        <taxon>Cytophagia</taxon>
        <taxon>Cytophagales</taxon>
        <taxon>Fulvivirgaceae</taxon>
        <taxon>Ohtaekwangia</taxon>
    </lineage>
</organism>
<dbReference type="AlphaFoldDB" id="A0A1T5MA26"/>
<name>A0A1T5MA26_9BACT</name>
<keyword evidence="2" id="KW-1185">Reference proteome</keyword>
<dbReference type="Pfam" id="PF09357">
    <property type="entry name" value="RteC"/>
    <property type="match status" value="1"/>
</dbReference>
<evidence type="ECO:0000313" key="2">
    <source>
        <dbReference type="Proteomes" id="UP000190961"/>
    </source>
</evidence>
<dbReference type="EMBL" id="FUZU01000004">
    <property type="protein sequence ID" value="SKC85100.1"/>
    <property type="molecule type" value="Genomic_DNA"/>
</dbReference>
<dbReference type="OrthoDB" id="790983at2"/>
<sequence length="266" mass="31486">MDIIIFSEGLQKRMKDIEATGTDDLVAMGKALNTMREILTELKRVTVTYKFSDEQQEILFFKEVKPVLLSQYYYYRKKFEVLLFDSFRDRKSRIDNYYKVLQKLQHYAYKNQSFYEYCMSGATYLDSQYFTRNGSQYLPVEKDEKFSTRYDVKLARILAHEMIKDYILTSLRKSENSKADASYNPLQWTTQKVALVELIYALHAAGVFNYGKTDIKQMVDCFEEVFSIDLGNYARIFSEIRIRKSGQTNFIDLMKNRLLEAIERMS</sequence>